<sequence length="323" mass="36456">MRWPRVLAIGLHVLHSYGASARTAPTSRRSLDTREDEIPEECIVLPACALPTARRSAKFRRDSDCSTQAFKKCRVNLNTETEVMADSGNDSEDEREILKMVYVTIPFLSLDTIRAYASGKQTDQSNQETSELAQLWRQEYTKENGDDHDFKENAGKLKKKYKSPSEFAKKWAGKLSGSDKLRSNQGSTGWALLTRVDITATLFGLLLTARIRHSPTGFIYLQGGEFSLVPVRESKNRSGNSTMFNVSGAPRISWRPVKGQRPAHNDQFQTTVERGTRLSTDNTTYDDAIQSDDAPDWTPSRNLVLWHPFVSRQDNTTYDDVIQ</sequence>
<evidence type="ECO:0000313" key="3">
    <source>
        <dbReference type="Proteomes" id="UP001295740"/>
    </source>
</evidence>
<protein>
    <submittedName>
        <fullName evidence="2">Uu.00g012440.m01.CDS01</fullName>
    </submittedName>
</protein>
<evidence type="ECO:0000256" key="1">
    <source>
        <dbReference type="SAM" id="SignalP"/>
    </source>
</evidence>
<keyword evidence="1" id="KW-0732">Signal</keyword>
<gene>
    <name evidence="2" type="ORF">KHLLAP_LOCUS13593</name>
</gene>
<keyword evidence="3" id="KW-1185">Reference proteome</keyword>
<dbReference type="AlphaFoldDB" id="A0AAI8VYV5"/>
<organism evidence="2 3">
    <name type="scientific">Anthostomella pinea</name>
    <dbReference type="NCBI Taxonomy" id="933095"/>
    <lineage>
        <taxon>Eukaryota</taxon>
        <taxon>Fungi</taxon>
        <taxon>Dikarya</taxon>
        <taxon>Ascomycota</taxon>
        <taxon>Pezizomycotina</taxon>
        <taxon>Sordariomycetes</taxon>
        <taxon>Xylariomycetidae</taxon>
        <taxon>Xylariales</taxon>
        <taxon>Xylariaceae</taxon>
        <taxon>Anthostomella</taxon>
    </lineage>
</organism>
<feature type="chain" id="PRO_5042604928" evidence="1">
    <location>
        <begin position="22"/>
        <end position="323"/>
    </location>
</feature>
<accession>A0AAI8VYV5</accession>
<feature type="signal peptide" evidence="1">
    <location>
        <begin position="1"/>
        <end position="21"/>
    </location>
</feature>
<name>A0AAI8VYV5_9PEZI</name>
<evidence type="ECO:0000313" key="2">
    <source>
        <dbReference type="EMBL" id="CAJ2513125.1"/>
    </source>
</evidence>
<proteinExistence type="predicted"/>
<comment type="caution">
    <text evidence="2">The sequence shown here is derived from an EMBL/GenBank/DDBJ whole genome shotgun (WGS) entry which is preliminary data.</text>
</comment>
<dbReference type="EMBL" id="CAUWAG010000020">
    <property type="protein sequence ID" value="CAJ2513125.1"/>
    <property type="molecule type" value="Genomic_DNA"/>
</dbReference>
<dbReference type="Proteomes" id="UP001295740">
    <property type="component" value="Unassembled WGS sequence"/>
</dbReference>
<reference evidence="2" key="1">
    <citation type="submission" date="2023-10" db="EMBL/GenBank/DDBJ databases">
        <authorList>
            <person name="Hackl T."/>
        </authorList>
    </citation>
    <scope>NUCLEOTIDE SEQUENCE</scope>
</reference>